<evidence type="ECO:0000313" key="4">
    <source>
        <dbReference type="Proteomes" id="UP000319263"/>
    </source>
</evidence>
<dbReference type="Pfam" id="PF02129">
    <property type="entry name" value="Peptidase_S15"/>
    <property type="match status" value="1"/>
</dbReference>
<dbReference type="Pfam" id="PF08530">
    <property type="entry name" value="PepX_C"/>
    <property type="match status" value="1"/>
</dbReference>
<evidence type="ECO:0000313" key="3">
    <source>
        <dbReference type="EMBL" id="QDP96202.1"/>
    </source>
</evidence>
<dbReference type="OrthoDB" id="5240615at2"/>
<evidence type="ECO:0000256" key="1">
    <source>
        <dbReference type="ARBA" id="ARBA00022801"/>
    </source>
</evidence>
<dbReference type="EMBL" id="CP041692">
    <property type="protein sequence ID" value="QDP96202.1"/>
    <property type="molecule type" value="Genomic_DNA"/>
</dbReference>
<organism evidence="3 4">
    <name type="scientific">Microlunatus elymi</name>
    <dbReference type="NCBI Taxonomy" id="2596828"/>
    <lineage>
        <taxon>Bacteria</taxon>
        <taxon>Bacillati</taxon>
        <taxon>Actinomycetota</taxon>
        <taxon>Actinomycetes</taxon>
        <taxon>Propionibacteriales</taxon>
        <taxon>Propionibacteriaceae</taxon>
        <taxon>Microlunatus</taxon>
    </lineage>
</organism>
<name>A0A516PYI0_9ACTN</name>
<feature type="domain" description="Xaa-Pro dipeptidyl-peptidase C-terminal" evidence="2">
    <location>
        <begin position="311"/>
        <end position="544"/>
    </location>
</feature>
<dbReference type="SUPFAM" id="SSF49785">
    <property type="entry name" value="Galactose-binding domain-like"/>
    <property type="match status" value="1"/>
</dbReference>
<dbReference type="Gene3D" id="3.40.50.1820">
    <property type="entry name" value="alpha/beta hydrolase"/>
    <property type="match status" value="1"/>
</dbReference>
<dbReference type="InterPro" id="IPR005674">
    <property type="entry name" value="CocE/Ser_esterase"/>
</dbReference>
<dbReference type="Gene3D" id="2.60.120.260">
    <property type="entry name" value="Galactose-binding domain-like"/>
    <property type="match status" value="1"/>
</dbReference>
<dbReference type="InterPro" id="IPR029058">
    <property type="entry name" value="AB_hydrolase_fold"/>
</dbReference>
<dbReference type="InterPro" id="IPR000383">
    <property type="entry name" value="Xaa-Pro-like_dom"/>
</dbReference>
<gene>
    <name evidence="3" type="ORF">FOE78_10060</name>
</gene>
<keyword evidence="4" id="KW-1185">Reference proteome</keyword>
<accession>A0A516PYI0</accession>
<dbReference type="KEGG" id="mik:FOE78_10060"/>
<evidence type="ECO:0000259" key="2">
    <source>
        <dbReference type="SMART" id="SM00939"/>
    </source>
</evidence>
<dbReference type="AlphaFoldDB" id="A0A516PYI0"/>
<dbReference type="InterPro" id="IPR013736">
    <property type="entry name" value="Xaa-Pro_dipept_C"/>
</dbReference>
<dbReference type="Proteomes" id="UP000319263">
    <property type="component" value="Chromosome"/>
</dbReference>
<dbReference type="RefSeq" id="WP_143986168.1">
    <property type="nucleotide sequence ID" value="NZ_CP041692.1"/>
</dbReference>
<sequence length="550" mass="61278">MIEQKLMDRVFGPLLDRLLGLGEARTEHVEVRRDLAMPLPDGTTLATDHYRPAEVDRGPVVLVRTPYDKSNPMSRAYGLGLARRGLQVVVQDVRGCFGSAGDFEPFRHERDDGLATLDWVRDQQWCDGRIAMAGASYFGYTQWAVAPYADPKLSAVALGVTASDFRPTFYPGRSVGWQLALAWSSSIGTQEDRMPPWQRFALRRKVSAAMPTLPASRADLAAIGKRVQFLHDVVEHAEPDDHHWDFLDHGQQLAELGTPASMVAGWYDIFLPQQLRDFTALQEAGVPARLTVGPWWHGQPSSLRAIYRDQIDWLTGHLLDDKLILSRPPARLFLQGADRWLDFDRWPVEAETRELHLHADGWLRSESPTSEANRAFRYDPGDPTPIIGGAPLNAAGGQADNRAIEGRDDVLTYQTEPLEHDLDVIGESTATVFVRTDHADTDVFVRVCDVGGNGRSLNVIEGIRRLRPGDPAEDDQGVRKVEVELLPTAYRFLRGHRLRVQISGGGFPNYIRNHQTGEPIATASHTQPGRTQILHGPEHPTKITLPVVQA</sequence>
<dbReference type="NCBIfam" id="TIGR00976">
    <property type="entry name" value="CocE_NonD"/>
    <property type="match status" value="1"/>
</dbReference>
<proteinExistence type="predicted"/>
<dbReference type="InterPro" id="IPR008979">
    <property type="entry name" value="Galactose-bd-like_sf"/>
</dbReference>
<dbReference type="GO" id="GO:0008239">
    <property type="term" value="F:dipeptidyl-peptidase activity"/>
    <property type="evidence" value="ECO:0007669"/>
    <property type="project" value="InterPro"/>
</dbReference>
<keyword evidence="1 3" id="KW-0378">Hydrolase</keyword>
<dbReference type="Gene3D" id="1.10.3020.10">
    <property type="entry name" value="alpha-amino acid ester hydrolase ( Helical cap domain)"/>
    <property type="match status" value="1"/>
</dbReference>
<protein>
    <submittedName>
        <fullName evidence="3">CocE/NonD family hydrolase</fullName>
    </submittedName>
</protein>
<dbReference type="SMART" id="SM00939">
    <property type="entry name" value="PepX_C"/>
    <property type="match status" value="1"/>
</dbReference>
<dbReference type="SUPFAM" id="SSF53474">
    <property type="entry name" value="alpha/beta-Hydrolases"/>
    <property type="match status" value="1"/>
</dbReference>
<reference evidence="3 4" key="1">
    <citation type="submission" date="2019-07" db="EMBL/GenBank/DDBJ databases">
        <title>Microlunatus dokdonensis sp. nov. isolated from the rhizospheric soil of the wild plant Elymus tsukushiensis.</title>
        <authorList>
            <person name="Ghim S.-Y."/>
            <person name="Hwang Y.-J."/>
            <person name="Son J.-S."/>
            <person name="Shin J.-H."/>
        </authorList>
    </citation>
    <scope>NUCLEOTIDE SEQUENCE [LARGE SCALE GENOMIC DNA]</scope>
    <source>
        <strain evidence="3 4">KUDC0627</strain>
    </source>
</reference>